<dbReference type="FunFam" id="1.25.40.10:FF:001102">
    <property type="entry name" value="Pentatricopeptide repeat domain 1"/>
    <property type="match status" value="1"/>
</dbReference>
<dbReference type="FunCoup" id="A0A6J2VS67">
    <property type="interactions" value="1649"/>
</dbReference>
<feature type="region of interest" description="Disordered" evidence="2">
    <location>
        <begin position="70"/>
        <end position="101"/>
    </location>
</feature>
<feature type="region of interest" description="Disordered" evidence="2">
    <location>
        <begin position="363"/>
        <end position="386"/>
    </location>
</feature>
<dbReference type="Proteomes" id="UP000504632">
    <property type="component" value="Chromosome 7"/>
</dbReference>
<organism evidence="3 4">
    <name type="scientific">Chanos chanos</name>
    <name type="common">Milkfish</name>
    <name type="synonym">Mugil chanos</name>
    <dbReference type="NCBI Taxonomy" id="29144"/>
    <lineage>
        <taxon>Eukaryota</taxon>
        <taxon>Metazoa</taxon>
        <taxon>Chordata</taxon>
        <taxon>Craniata</taxon>
        <taxon>Vertebrata</taxon>
        <taxon>Euteleostomi</taxon>
        <taxon>Actinopterygii</taxon>
        <taxon>Neopterygii</taxon>
        <taxon>Teleostei</taxon>
        <taxon>Ostariophysi</taxon>
        <taxon>Gonorynchiformes</taxon>
        <taxon>Chanidae</taxon>
        <taxon>Chanos</taxon>
    </lineage>
</organism>
<dbReference type="PANTHER" id="PTHR24014">
    <property type="entry name" value="2-OXOGLUTARATE AND IRON-DEPENDENT OXYGENASE DOMAIN-CONTAINING PROTEIN 2"/>
    <property type="match status" value="1"/>
</dbReference>
<reference evidence="4" key="1">
    <citation type="submission" date="2025-08" db="UniProtKB">
        <authorList>
            <consortium name="RefSeq"/>
        </authorList>
    </citation>
    <scope>IDENTIFICATION</scope>
</reference>
<dbReference type="GeneID" id="115816897"/>
<evidence type="ECO:0000256" key="2">
    <source>
        <dbReference type="SAM" id="MobiDB-lite"/>
    </source>
</evidence>
<dbReference type="RefSeq" id="XP_030635930.1">
    <property type="nucleotide sequence ID" value="XM_030780070.1"/>
</dbReference>
<feature type="compositionally biased region" description="Polar residues" evidence="2">
    <location>
        <begin position="77"/>
        <end position="88"/>
    </location>
</feature>
<accession>A0A6J2VS67</accession>
<name>A0A6J2VS67_CHACN</name>
<dbReference type="GO" id="GO:0042780">
    <property type="term" value="P:tRNA 3'-end processing"/>
    <property type="evidence" value="ECO:0007669"/>
    <property type="project" value="TreeGrafter"/>
</dbReference>
<dbReference type="NCBIfam" id="TIGR00756">
    <property type="entry name" value="PPR"/>
    <property type="match status" value="1"/>
</dbReference>
<dbReference type="PANTHER" id="PTHR24014:SF6">
    <property type="entry name" value="PENTATRICOPEPTIDE REPEAT-CONTAINING PROTEIN 1, MITOCHONDRIAL"/>
    <property type="match status" value="1"/>
</dbReference>
<feature type="repeat" description="PPR" evidence="1">
    <location>
        <begin position="185"/>
        <end position="219"/>
    </location>
</feature>
<dbReference type="Gene3D" id="1.25.40.10">
    <property type="entry name" value="Tetratricopeptide repeat domain"/>
    <property type="match status" value="3"/>
</dbReference>
<dbReference type="CTD" id="26024"/>
<dbReference type="InParanoid" id="A0A6J2VS67"/>
<dbReference type="PROSITE" id="PS51375">
    <property type="entry name" value="PPR"/>
    <property type="match status" value="2"/>
</dbReference>
<evidence type="ECO:0000313" key="4">
    <source>
        <dbReference type="RefSeq" id="XP_030635930.1"/>
    </source>
</evidence>
<evidence type="ECO:0000256" key="1">
    <source>
        <dbReference type="PROSITE-ProRule" id="PRU00708"/>
    </source>
</evidence>
<dbReference type="Pfam" id="PF13812">
    <property type="entry name" value="PPR_3"/>
    <property type="match status" value="2"/>
</dbReference>
<gene>
    <name evidence="4" type="primary">ptcd1</name>
</gene>
<keyword evidence="3" id="KW-1185">Reference proteome</keyword>
<protein>
    <submittedName>
        <fullName evidence="4">Pentatricopeptide repeat-containing protein 1, mitochondrial</fullName>
    </submittedName>
</protein>
<dbReference type="FunFam" id="1.25.40.10:FF:000638">
    <property type="entry name" value="Pentatricopeptide repeat domain 1"/>
    <property type="match status" value="1"/>
</dbReference>
<evidence type="ECO:0000313" key="3">
    <source>
        <dbReference type="Proteomes" id="UP000504632"/>
    </source>
</evidence>
<dbReference type="AlphaFoldDB" id="A0A6J2VS67"/>
<proteinExistence type="predicted"/>
<dbReference type="GO" id="GO:0005759">
    <property type="term" value="C:mitochondrial matrix"/>
    <property type="evidence" value="ECO:0007669"/>
    <property type="project" value="TreeGrafter"/>
</dbReference>
<dbReference type="GO" id="GO:0000049">
    <property type="term" value="F:tRNA binding"/>
    <property type="evidence" value="ECO:0007669"/>
    <property type="project" value="TreeGrafter"/>
</dbReference>
<dbReference type="InterPro" id="IPR002885">
    <property type="entry name" value="PPR_rpt"/>
</dbReference>
<sequence length="733" mass="82060">MLRALCLRGLRAGYRAIDNSFTIGPACTHLISSNDSLSVQISLHTCPGSVFDQQCRHFVGAVPVKAARRQNVAHGQDVSQTTANSSLSDAKEDAEEDDKTSDNYAGAFASRIVFRKTSPEQLDLKYRDSEAEQQNPVKFKSKTGRRNTPYWYFLQCKKLIKQNKLAEALQLFEGDMLRGERLQPEEYNYTVLIGGCGRIGYLKKAFKLYNNMKKRGLEPSDATYTALFNACAESPWKQTGLEQAMKLRQELRMKNIQLNAVTQHALLKTVALASNLRACFQVLREMLQSGHPVSQETFQYLLMACVKDKEQGFRLALQVWHQMLSMGIKPDTPNYNILLRAARECGIGDPAVASALLLRKPESTPKLSAGRKGRKSKATGERSCPKPIDLDAFENQLFVNASASDLYLDSDSQKSGQTGDHMLHIAKMEEQTKPPVETRTEDQLRIDPSQSGENLQLIPLHTKEEPRVPIGSLSCSLTTLNSRLPNLLDPLSCNTDVIALGTVSSPSDRLALIGNLDGFLSKMSDDKLEPDIKTFTLLADVVEPGSQSVQRLISVARQKKLKLDVTFFNTVIRKAAKAGDLVVAKVVRAQMEETGLVADMQTFSSLALACLKQRDGLQLLADMEASGIVPNAYVYSALIGQASRRLDYAYLHTLLRHMEQMKVPPNDVIIRQLEFASQYPPTYDKFKSKNTYLEKIDGFRGYYKQWLERMPGQETPHPWAKYRLPNPEPQQDQ</sequence>
<dbReference type="Pfam" id="PF13041">
    <property type="entry name" value="PPR_2"/>
    <property type="match status" value="1"/>
</dbReference>
<dbReference type="InterPro" id="IPR011990">
    <property type="entry name" value="TPR-like_helical_dom_sf"/>
</dbReference>
<feature type="repeat" description="PPR" evidence="1">
    <location>
        <begin position="294"/>
        <end position="330"/>
    </location>
</feature>
<dbReference type="OrthoDB" id="185373at2759"/>